<dbReference type="AlphaFoldDB" id="A0A075JYS9"/>
<dbReference type="PANTHER" id="PTHR36840:SF1">
    <property type="entry name" value="BLL5714 PROTEIN"/>
    <property type="match status" value="1"/>
</dbReference>
<feature type="transmembrane region" description="Helical" evidence="2">
    <location>
        <begin position="216"/>
        <end position="236"/>
    </location>
</feature>
<organism evidence="3 4">
    <name type="scientific">Dyella japonica A8</name>
    <dbReference type="NCBI Taxonomy" id="1217721"/>
    <lineage>
        <taxon>Bacteria</taxon>
        <taxon>Pseudomonadati</taxon>
        <taxon>Pseudomonadota</taxon>
        <taxon>Gammaproteobacteria</taxon>
        <taxon>Lysobacterales</taxon>
        <taxon>Rhodanobacteraceae</taxon>
        <taxon>Dyella</taxon>
    </lineage>
</organism>
<sequence>MSEVPHAAEHPSPGLLRPRQPGTHGKVTNVELFFDLVFVYAVTQLSHTLLHDLTAMGAVRVLLLFLAVWWVWIFTGWITNWLDPERLAVRLLVLALMFAGLLLSTALPLAFDGRGKVFAMAYVAMQVGRSLFMVWALRHANQAARFNFYRITTWLTVTGVLWLVGAFASGEARLAWWVVALGIEYLGPAAFFYVPGLGRSSTREWDVEGGHMAERCSLFVIIALGESVVVMGSTFADSARTADLWFTCVTAFIGCVAMWWIYFDMGVERGSRSIRHSADPGRTARIAYTYLHLLIVAGIIVSAVGDELSLAQPHAQADTAQIAVLLGGPALYLLGNALFKQSVNQTNMPLSHLAGLGMLAMLLWPAHGMTVLSLALATTVVLVVVAVWESFSLRDLRRELYGAAEE</sequence>
<feature type="transmembrane region" description="Helical" evidence="2">
    <location>
        <begin position="58"/>
        <end position="79"/>
    </location>
</feature>
<feature type="transmembrane region" description="Helical" evidence="2">
    <location>
        <begin position="284"/>
        <end position="305"/>
    </location>
</feature>
<dbReference type="HOGENOM" id="CLU_045667_2_1_6"/>
<protein>
    <submittedName>
        <fullName evidence="3">Membrane protein</fullName>
    </submittedName>
</protein>
<dbReference type="STRING" id="1217721.HY57_05480"/>
<feature type="transmembrane region" description="Helical" evidence="2">
    <location>
        <begin position="148"/>
        <end position="168"/>
    </location>
</feature>
<dbReference type="PATRIC" id="fig|1217721.7.peg.1147"/>
<gene>
    <name evidence="3" type="ORF">HY57_05480</name>
</gene>
<feature type="transmembrane region" description="Helical" evidence="2">
    <location>
        <begin position="242"/>
        <end position="263"/>
    </location>
</feature>
<dbReference type="KEGG" id="dja:HY57_05480"/>
<name>A0A075JYS9_9GAMM</name>
<feature type="transmembrane region" description="Helical" evidence="2">
    <location>
        <begin position="91"/>
        <end position="111"/>
    </location>
</feature>
<keyword evidence="2" id="KW-0472">Membrane</keyword>
<dbReference type="PANTHER" id="PTHR36840">
    <property type="entry name" value="BLL5714 PROTEIN"/>
    <property type="match status" value="1"/>
</dbReference>
<keyword evidence="4" id="KW-1185">Reference proteome</keyword>
<evidence type="ECO:0000313" key="3">
    <source>
        <dbReference type="EMBL" id="AIF46750.1"/>
    </source>
</evidence>
<dbReference type="InterPro" id="IPR010640">
    <property type="entry name" value="Low_temperature_requirement_A"/>
</dbReference>
<evidence type="ECO:0000313" key="4">
    <source>
        <dbReference type="Proteomes" id="UP000027987"/>
    </source>
</evidence>
<feature type="transmembrane region" description="Helical" evidence="2">
    <location>
        <begin position="370"/>
        <end position="388"/>
    </location>
</feature>
<feature type="region of interest" description="Disordered" evidence="1">
    <location>
        <begin position="1"/>
        <end position="22"/>
    </location>
</feature>
<evidence type="ECO:0000256" key="2">
    <source>
        <dbReference type="SAM" id="Phobius"/>
    </source>
</evidence>
<feature type="transmembrane region" description="Helical" evidence="2">
    <location>
        <begin position="346"/>
        <end position="364"/>
    </location>
</feature>
<evidence type="ECO:0000256" key="1">
    <source>
        <dbReference type="SAM" id="MobiDB-lite"/>
    </source>
</evidence>
<dbReference type="EMBL" id="CP008884">
    <property type="protein sequence ID" value="AIF46750.1"/>
    <property type="molecule type" value="Genomic_DNA"/>
</dbReference>
<dbReference type="RefSeq" id="WP_019465811.1">
    <property type="nucleotide sequence ID" value="NZ_ALOY01000164.1"/>
</dbReference>
<keyword evidence="2" id="KW-0812">Transmembrane</keyword>
<dbReference type="Proteomes" id="UP000027987">
    <property type="component" value="Chromosome"/>
</dbReference>
<dbReference type="OrthoDB" id="5520804at2"/>
<feature type="transmembrane region" description="Helical" evidence="2">
    <location>
        <begin position="174"/>
        <end position="195"/>
    </location>
</feature>
<dbReference type="Pfam" id="PF06772">
    <property type="entry name" value="LtrA"/>
    <property type="match status" value="1"/>
</dbReference>
<feature type="transmembrane region" description="Helical" evidence="2">
    <location>
        <begin position="117"/>
        <end position="136"/>
    </location>
</feature>
<reference evidence="3 4" key="1">
    <citation type="submission" date="2014-07" db="EMBL/GenBank/DDBJ databases">
        <title>Complete Genome Sequence of Dyella japonica Strain A8 Isolated from Malaysian Tropical Soil.</title>
        <authorList>
            <person name="Hui R.K.H."/>
            <person name="Chen J.-W."/>
            <person name="Chan K.-G."/>
            <person name="Leung F.C.C."/>
        </authorList>
    </citation>
    <scope>NUCLEOTIDE SEQUENCE [LARGE SCALE GENOMIC DNA]</scope>
    <source>
        <strain evidence="3 4">A8</strain>
    </source>
</reference>
<accession>A0A075JYS9</accession>
<feature type="transmembrane region" description="Helical" evidence="2">
    <location>
        <begin position="320"/>
        <end position="339"/>
    </location>
</feature>
<proteinExistence type="predicted"/>
<keyword evidence="2" id="KW-1133">Transmembrane helix</keyword>